<keyword evidence="2" id="KW-1185">Reference proteome</keyword>
<gene>
    <name evidence="1" type="ORF">PACLA_8A023022</name>
</gene>
<dbReference type="Proteomes" id="UP001152795">
    <property type="component" value="Unassembled WGS sequence"/>
</dbReference>
<evidence type="ECO:0000313" key="2">
    <source>
        <dbReference type="Proteomes" id="UP001152795"/>
    </source>
</evidence>
<reference evidence="1" key="1">
    <citation type="submission" date="2020-04" db="EMBL/GenBank/DDBJ databases">
        <authorList>
            <person name="Alioto T."/>
            <person name="Alioto T."/>
            <person name="Gomez Garrido J."/>
        </authorList>
    </citation>
    <scope>NUCLEOTIDE SEQUENCE</scope>
    <source>
        <strain evidence="1">A484AB</strain>
    </source>
</reference>
<accession>A0A7D9M089</accession>
<organism evidence="1 2">
    <name type="scientific">Paramuricea clavata</name>
    <name type="common">Red gorgonian</name>
    <name type="synonym">Violescent sea-whip</name>
    <dbReference type="NCBI Taxonomy" id="317549"/>
    <lineage>
        <taxon>Eukaryota</taxon>
        <taxon>Metazoa</taxon>
        <taxon>Cnidaria</taxon>
        <taxon>Anthozoa</taxon>
        <taxon>Octocorallia</taxon>
        <taxon>Malacalcyonacea</taxon>
        <taxon>Plexauridae</taxon>
        <taxon>Paramuricea</taxon>
    </lineage>
</organism>
<dbReference type="AlphaFoldDB" id="A0A7D9M089"/>
<protein>
    <submittedName>
        <fullName evidence="1">Uncharacterized protein</fullName>
    </submittedName>
</protein>
<dbReference type="EMBL" id="CACRXK020028257">
    <property type="protein sequence ID" value="CAB4041400.1"/>
    <property type="molecule type" value="Genomic_DNA"/>
</dbReference>
<proteinExistence type="predicted"/>
<evidence type="ECO:0000313" key="1">
    <source>
        <dbReference type="EMBL" id="CAB4041400.1"/>
    </source>
</evidence>
<sequence length="128" mass="14527">MPALFSGYIGGQLKRMHKDENEGNVISKKIKVDVCDVDPLDIGNFVGTTHEINDDTKHNIIKNHWHPHSTFNFPFREFGADPKKPIVVDFPFNGSSAGPGCVTLNFMMEHFAFVVCYLERKQDIMEQS</sequence>
<name>A0A7D9M089_PARCT</name>
<comment type="caution">
    <text evidence="1">The sequence shown here is derived from an EMBL/GenBank/DDBJ whole genome shotgun (WGS) entry which is preliminary data.</text>
</comment>